<protein>
    <recommendedName>
        <fullName evidence="3">DUF3467 domain-containing protein</fullName>
    </recommendedName>
</protein>
<sequence length="97" mass="10965">MPNQQPQQIQIKATDAALQGHYSNIMQVAHLQEEFILDFMNIYPFQNLGVLNARIIVSPGHLKRMVNALAENLKRYEEAYGKIEVADAPGEEIGFHS</sequence>
<comment type="caution">
    <text evidence="1">The sequence shown here is derived from an EMBL/GenBank/DDBJ whole genome shotgun (WGS) entry which is preliminary data.</text>
</comment>
<dbReference type="EMBL" id="MGEK01000004">
    <property type="protein sequence ID" value="OGL82979.1"/>
    <property type="molecule type" value="Genomic_DNA"/>
</dbReference>
<organism evidence="1 2">
    <name type="scientific">Candidatus Uhrbacteria bacterium RIFCSPLOWO2_01_FULL_47_25</name>
    <dbReference type="NCBI Taxonomy" id="1802402"/>
    <lineage>
        <taxon>Bacteria</taxon>
        <taxon>Candidatus Uhriibacteriota</taxon>
    </lineage>
</organism>
<reference evidence="1 2" key="1">
    <citation type="journal article" date="2016" name="Nat. Commun.">
        <title>Thousands of microbial genomes shed light on interconnected biogeochemical processes in an aquifer system.</title>
        <authorList>
            <person name="Anantharaman K."/>
            <person name="Brown C.T."/>
            <person name="Hug L.A."/>
            <person name="Sharon I."/>
            <person name="Castelle C.J."/>
            <person name="Probst A.J."/>
            <person name="Thomas B.C."/>
            <person name="Singh A."/>
            <person name="Wilkins M.J."/>
            <person name="Karaoz U."/>
            <person name="Brodie E.L."/>
            <person name="Williams K.H."/>
            <person name="Hubbard S.S."/>
            <person name="Banfield J.F."/>
        </authorList>
    </citation>
    <scope>NUCLEOTIDE SEQUENCE [LARGE SCALE GENOMIC DNA]</scope>
</reference>
<dbReference type="Proteomes" id="UP000176846">
    <property type="component" value="Unassembled WGS sequence"/>
</dbReference>
<name>A0A1F7UXH9_9BACT</name>
<evidence type="ECO:0000313" key="1">
    <source>
        <dbReference type="EMBL" id="OGL82979.1"/>
    </source>
</evidence>
<dbReference type="InterPro" id="IPR021857">
    <property type="entry name" value="DUF3467"/>
</dbReference>
<evidence type="ECO:0000313" key="2">
    <source>
        <dbReference type="Proteomes" id="UP000176846"/>
    </source>
</evidence>
<dbReference type="AlphaFoldDB" id="A0A1F7UXH9"/>
<evidence type="ECO:0008006" key="3">
    <source>
        <dbReference type="Google" id="ProtNLM"/>
    </source>
</evidence>
<accession>A0A1F7UXH9</accession>
<gene>
    <name evidence="1" type="ORF">A2936_03430</name>
</gene>
<proteinExistence type="predicted"/>
<dbReference type="Pfam" id="PF11950">
    <property type="entry name" value="DUF3467"/>
    <property type="match status" value="1"/>
</dbReference>